<sequence>MKRFIIADTHFYHDNIAKYCGRPTNHTELLIASLQSIMGEDDILYHLGDVTFGSQDSLRDILSGIKGKKVLVRGNHDAWSDTRFMELGFDMVCTAIAVGNAILTHKPIEVAHFSVNIHGHLHNLGYDDVLSYEEEYRKFGADGRHILYSPELEGYKPVVIEKLVAKFNNRMKGE</sequence>
<keyword evidence="2" id="KW-1185">Reference proteome</keyword>
<gene>
    <name evidence="1" type="ORF">Q4T40_06910</name>
</gene>
<dbReference type="EMBL" id="JAUOZS010000001">
    <property type="protein sequence ID" value="MDT8900960.1"/>
    <property type="molecule type" value="Genomic_DNA"/>
</dbReference>
<organism evidence="1 2">
    <name type="scientific">Anaeroselena agilis</name>
    <dbReference type="NCBI Taxonomy" id="3063788"/>
    <lineage>
        <taxon>Bacteria</taxon>
        <taxon>Bacillati</taxon>
        <taxon>Bacillota</taxon>
        <taxon>Negativicutes</taxon>
        <taxon>Acetonemataceae</taxon>
        <taxon>Anaeroselena</taxon>
    </lineage>
</organism>
<dbReference type="InterPro" id="IPR029052">
    <property type="entry name" value="Metallo-depent_PP-like"/>
</dbReference>
<dbReference type="Proteomes" id="UP001254848">
    <property type="component" value="Unassembled WGS sequence"/>
</dbReference>
<dbReference type="RefSeq" id="WP_413779490.1">
    <property type="nucleotide sequence ID" value="NZ_JAUOZS010000001.1"/>
</dbReference>
<name>A0ABU3NVV9_9FIRM</name>
<reference evidence="1 2" key="1">
    <citation type="submission" date="2023-07" db="EMBL/GenBank/DDBJ databases">
        <title>The novel representative of Negativicutes class, Anaeroselena agilis gen. nov. sp. nov.</title>
        <authorList>
            <person name="Prokofeva M.I."/>
            <person name="Elcheninov A.G."/>
            <person name="Klyukina A."/>
            <person name="Kublanov I.V."/>
            <person name="Frolov E.N."/>
            <person name="Podosokorskaya O.A."/>
        </authorList>
    </citation>
    <scope>NUCLEOTIDE SEQUENCE [LARGE SCALE GENOMIC DNA]</scope>
    <source>
        <strain evidence="1 2">4137-cl</strain>
    </source>
</reference>
<evidence type="ECO:0000313" key="2">
    <source>
        <dbReference type="Proteomes" id="UP001254848"/>
    </source>
</evidence>
<comment type="caution">
    <text evidence="1">The sequence shown here is derived from an EMBL/GenBank/DDBJ whole genome shotgun (WGS) entry which is preliminary data.</text>
</comment>
<evidence type="ECO:0000313" key="1">
    <source>
        <dbReference type="EMBL" id="MDT8900960.1"/>
    </source>
</evidence>
<proteinExistence type="predicted"/>
<accession>A0ABU3NVV9</accession>
<protein>
    <submittedName>
        <fullName evidence="1">Metallophosphoesterase family protein</fullName>
    </submittedName>
</protein>
<dbReference type="Gene3D" id="3.60.21.10">
    <property type="match status" value="1"/>
</dbReference>
<dbReference type="SUPFAM" id="SSF56300">
    <property type="entry name" value="Metallo-dependent phosphatases"/>
    <property type="match status" value="1"/>
</dbReference>